<evidence type="ECO:0000313" key="5">
    <source>
        <dbReference type="EMBL" id="MBL6456501.1"/>
    </source>
</evidence>
<evidence type="ECO:0000313" key="6">
    <source>
        <dbReference type="Proteomes" id="UP000606490"/>
    </source>
</evidence>
<dbReference type="GO" id="GO:0032259">
    <property type="term" value="P:methylation"/>
    <property type="evidence" value="ECO:0007669"/>
    <property type="project" value="UniProtKB-KW"/>
</dbReference>
<feature type="domain" description="RlmL ferredoxin-like" evidence="4">
    <location>
        <begin position="8"/>
        <end position="63"/>
    </location>
</feature>
<dbReference type="SUPFAM" id="SSF53335">
    <property type="entry name" value="S-adenosyl-L-methionine-dependent methyltransferases"/>
    <property type="match status" value="1"/>
</dbReference>
<organism evidence="5 6">
    <name type="scientific">Belnapia mucosa</name>
    <dbReference type="NCBI Taxonomy" id="2804532"/>
    <lineage>
        <taxon>Bacteria</taxon>
        <taxon>Pseudomonadati</taxon>
        <taxon>Pseudomonadota</taxon>
        <taxon>Alphaproteobacteria</taxon>
        <taxon>Acetobacterales</taxon>
        <taxon>Roseomonadaceae</taxon>
        <taxon>Belnapia</taxon>
    </lineage>
</organism>
<dbReference type="PANTHER" id="PTHR47313:SF1">
    <property type="entry name" value="RIBOSOMAL RNA LARGE SUBUNIT METHYLTRANSFERASE K_L"/>
    <property type="match status" value="1"/>
</dbReference>
<keyword evidence="2" id="KW-0808">Transferase</keyword>
<dbReference type="CDD" id="cd11715">
    <property type="entry name" value="THUMP_AdoMetMT"/>
    <property type="match status" value="1"/>
</dbReference>
<dbReference type="PANTHER" id="PTHR47313">
    <property type="entry name" value="RIBOSOMAL RNA LARGE SUBUNIT METHYLTRANSFERASE K/L"/>
    <property type="match status" value="1"/>
</dbReference>
<accession>A0ABS1V5U5</accession>
<dbReference type="InterPro" id="IPR054170">
    <property type="entry name" value="RlmL_1st"/>
</dbReference>
<dbReference type="InterPro" id="IPR029063">
    <property type="entry name" value="SAM-dependent_MTases_sf"/>
</dbReference>
<dbReference type="CDD" id="cd02440">
    <property type="entry name" value="AdoMet_MTases"/>
    <property type="match status" value="1"/>
</dbReference>
<dbReference type="Pfam" id="PF01170">
    <property type="entry name" value="UPF0020"/>
    <property type="match status" value="1"/>
</dbReference>
<dbReference type="Gene3D" id="3.30.2130.30">
    <property type="match status" value="1"/>
</dbReference>
<dbReference type="Proteomes" id="UP000606490">
    <property type="component" value="Unassembled WGS sequence"/>
</dbReference>
<reference evidence="5 6" key="1">
    <citation type="submission" date="2021-01" db="EMBL/GenBank/DDBJ databases">
        <title>Belnapia mucosa sp. nov. and Belnapia arida sp. nov., isolated from the Tabernas Desert (Almeria, Spain).</title>
        <authorList>
            <person name="Molina-Menor E."/>
            <person name="Vidal-Verdu A."/>
            <person name="Calonge A."/>
            <person name="Satari L."/>
            <person name="Pereto Magraner J."/>
            <person name="Porcar Miralles M."/>
        </authorList>
    </citation>
    <scope>NUCLEOTIDE SEQUENCE [LARGE SCALE GENOMIC DNA]</scope>
    <source>
        <strain evidence="5 6">T6</strain>
    </source>
</reference>
<dbReference type="RefSeq" id="WP_202826238.1">
    <property type="nucleotide sequence ID" value="NZ_JAEUXJ010000005.1"/>
</dbReference>
<feature type="domain" description="Ribosomal RNA large subunit methyltransferase K/L-like methyltransferase" evidence="3">
    <location>
        <begin position="160"/>
        <end position="343"/>
    </location>
</feature>
<keyword evidence="6" id="KW-1185">Reference proteome</keyword>
<dbReference type="InterPro" id="IPR000241">
    <property type="entry name" value="RlmKL-like_Mtase"/>
</dbReference>
<evidence type="ECO:0000256" key="1">
    <source>
        <dbReference type="ARBA" id="ARBA00022603"/>
    </source>
</evidence>
<sequence length="371" mass="40218">MTTETEFEIFLATAPGLEEVLAEEVRGKGFRRPKPVPGGVVLRGGWPEVWRANLWIRGAGRVLARIATFHAVHLAQLDARARRVPWASLLRPDVPFRVEADCSASRIYHSGAAAERIETAIRETLGAPVSPEAPVLVRARIEHDLCTLSLDTSGEPLHKRGWKQAVNPAPMRETMASLFLRQCGYDGGEPVLDPMCGAGTFVIEAAEIAARLNPGRMRHFAFEQLATFDAEAWARMRAVQRARPPAARCHGSDRDPGAIAMSQANAARAGLTEETEFHQATISEIEPPEGGPGLVILNPPYGSRLGERAALLPLYRALGGVLLRRFAGWRVGLLASEPRLAHATGLPFLPPGPPVPHGGLRITLYRTGPLG</sequence>
<evidence type="ECO:0000259" key="3">
    <source>
        <dbReference type="Pfam" id="PF01170"/>
    </source>
</evidence>
<dbReference type="Pfam" id="PF22020">
    <property type="entry name" value="RlmL_1st"/>
    <property type="match status" value="1"/>
</dbReference>
<gene>
    <name evidence="5" type="ORF">JMJ55_14300</name>
</gene>
<dbReference type="Gene3D" id="3.40.50.150">
    <property type="entry name" value="Vaccinia Virus protein VP39"/>
    <property type="match status" value="1"/>
</dbReference>
<comment type="caution">
    <text evidence="5">The sequence shown here is derived from an EMBL/GenBank/DDBJ whole genome shotgun (WGS) entry which is preliminary data.</text>
</comment>
<evidence type="ECO:0000259" key="4">
    <source>
        <dbReference type="Pfam" id="PF22020"/>
    </source>
</evidence>
<protein>
    <submittedName>
        <fullName evidence="5">Class I SAM-dependent RNA methyltransferase</fullName>
    </submittedName>
</protein>
<keyword evidence="1 5" id="KW-0489">Methyltransferase</keyword>
<evidence type="ECO:0000256" key="2">
    <source>
        <dbReference type="ARBA" id="ARBA00022679"/>
    </source>
</evidence>
<dbReference type="EMBL" id="JAEUXJ010000005">
    <property type="protein sequence ID" value="MBL6456501.1"/>
    <property type="molecule type" value="Genomic_DNA"/>
</dbReference>
<dbReference type="GO" id="GO:0008168">
    <property type="term" value="F:methyltransferase activity"/>
    <property type="evidence" value="ECO:0007669"/>
    <property type="project" value="UniProtKB-KW"/>
</dbReference>
<name>A0ABS1V5U5_9PROT</name>
<proteinExistence type="predicted"/>